<feature type="compositionally biased region" description="Polar residues" evidence="1">
    <location>
        <begin position="187"/>
        <end position="196"/>
    </location>
</feature>
<dbReference type="AlphaFoldDB" id="A0A2R6NFC1"/>
<accession>A0A2R6NFC1</accession>
<feature type="compositionally biased region" description="Basic and acidic residues" evidence="1">
    <location>
        <begin position="237"/>
        <end position="249"/>
    </location>
</feature>
<name>A0A2R6NFC1_9APHY</name>
<sequence length="415" mass="45222">MQTNPKFIPASAKYLSGLVLGQTARTRRQDESVSAQPSILSHDKPLPHVTTSMLKDDADDQLPPPVPPRKNTNERSPTPILKDTKYLPRKSTSDSQASPQPPRKSSRDSLDRPLVDDLPAQIYPTPSRRTPSSQESHAKSHDSTPPVLPLEARADALAKLEGGPTRSTPKKKTVQSSSISGGWVLVTVTSPSQESAESARRHLPAQMYPTPSKRTPSRQESHAKSHDSTPPVLPLEARADALAELEGRPTRSTPKKKTVQSSLVGRGWVLVTVTSQSQKAAESARRHLNTSPEPMKPMESSGGRRPDTRHVDSVPPRDLRRHTVDTAASVSAGNGTLLTTQLKSSRPITGHSRSASLDLAPVCTTERGRPSAQDDLFLEKRVTRSPPRLDVNANPTFQFPPLFTANSRCDDVFIN</sequence>
<proteinExistence type="predicted"/>
<feature type="compositionally biased region" description="Basic and acidic residues" evidence="1">
    <location>
        <begin position="302"/>
        <end position="316"/>
    </location>
</feature>
<evidence type="ECO:0000313" key="3">
    <source>
        <dbReference type="Proteomes" id="UP000186601"/>
    </source>
</evidence>
<feature type="region of interest" description="Disordered" evidence="1">
    <location>
        <begin position="23"/>
        <end position="261"/>
    </location>
</feature>
<dbReference type="Proteomes" id="UP000186601">
    <property type="component" value="Unassembled WGS sequence"/>
</dbReference>
<dbReference type="EMBL" id="MLYV02001300">
    <property type="protein sequence ID" value="PSR70958.1"/>
    <property type="molecule type" value="Genomic_DNA"/>
</dbReference>
<reference evidence="2 3" key="1">
    <citation type="submission" date="2018-02" db="EMBL/GenBank/DDBJ databases">
        <title>Genome sequence of the basidiomycete white-rot fungus Phlebia centrifuga.</title>
        <authorList>
            <person name="Granchi Z."/>
            <person name="Peng M."/>
            <person name="de Vries R.P."/>
            <person name="Hilden K."/>
            <person name="Makela M.R."/>
            <person name="Grigoriev I."/>
            <person name="Riley R."/>
        </authorList>
    </citation>
    <scope>NUCLEOTIDE SEQUENCE [LARGE SCALE GENOMIC DNA]</scope>
    <source>
        <strain evidence="2 3">FBCC195</strain>
    </source>
</reference>
<evidence type="ECO:0000256" key="1">
    <source>
        <dbReference type="SAM" id="MobiDB-lite"/>
    </source>
</evidence>
<feature type="region of interest" description="Disordered" evidence="1">
    <location>
        <begin position="279"/>
        <end position="316"/>
    </location>
</feature>
<feature type="compositionally biased region" description="Basic and acidic residues" evidence="1">
    <location>
        <begin position="105"/>
        <end position="115"/>
    </location>
</feature>
<evidence type="ECO:0000313" key="2">
    <source>
        <dbReference type="EMBL" id="PSR70958.1"/>
    </source>
</evidence>
<gene>
    <name evidence="2" type="ORF">PHLCEN_2v13180</name>
</gene>
<organism evidence="2 3">
    <name type="scientific">Hermanssonia centrifuga</name>
    <dbReference type="NCBI Taxonomy" id="98765"/>
    <lineage>
        <taxon>Eukaryota</taxon>
        <taxon>Fungi</taxon>
        <taxon>Dikarya</taxon>
        <taxon>Basidiomycota</taxon>
        <taxon>Agaricomycotina</taxon>
        <taxon>Agaricomycetes</taxon>
        <taxon>Polyporales</taxon>
        <taxon>Meruliaceae</taxon>
        <taxon>Hermanssonia</taxon>
    </lineage>
</organism>
<feature type="compositionally biased region" description="Basic and acidic residues" evidence="1">
    <location>
        <begin position="217"/>
        <end position="227"/>
    </location>
</feature>
<keyword evidence="3" id="KW-1185">Reference proteome</keyword>
<comment type="caution">
    <text evidence="2">The sequence shown here is derived from an EMBL/GenBank/DDBJ whole genome shotgun (WGS) entry which is preliminary data.</text>
</comment>
<protein>
    <submittedName>
        <fullName evidence="2">Uncharacterized protein</fullName>
    </submittedName>
</protein>